<dbReference type="GO" id="GO:0016887">
    <property type="term" value="F:ATP hydrolysis activity"/>
    <property type="evidence" value="ECO:0007669"/>
    <property type="project" value="InterPro"/>
</dbReference>
<keyword evidence="4" id="KW-0067">ATP-binding</keyword>
<evidence type="ECO:0000256" key="1">
    <source>
        <dbReference type="ARBA" id="ARBA00005417"/>
    </source>
</evidence>
<evidence type="ECO:0000259" key="5">
    <source>
        <dbReference type="PROSITE" id="PS50893"/>
    </source>
</evidence>
<dbReference type="FunCoup" id="D4H8J0">
    <property type="interactions" value="100"/>
</dbReference>
<dbReference type="InParanoid" id="D4H8J0"/>
<keyword evidence="3" id="KW-0547">Nucleotide-binding</keyword>
<dbReference type="Gene3D" id="3.40.50.300">
    <property type="entry name" value="P-loop containing nucleotide triphosphate hydrolases"/>
    <property type="match status" value="1"/>
</dbReference>
<feature type="domain" description="ABC transporter" evidence="5">
    <location>
        <begin position="12"/>
        <end position="260"/>
    </location>
</feature>
<evidence type="ECO:0000256" key="3">
    <source>
        <dbReference type="ARBA" id="ARBA00022741"/>
    </source>
</evidence>
<accession>D4H8J0</accession>
<dbReference type="PROSITE" id="PS50893">
    <property type="entry name" value="ABC_TRANSPORTER_2"/>
    <property type="match status" value="1"/>
</dbReference>
<comment type="similarity">
    <text evidence="1">Belongs to the ABC transporter superfamily.</text>
</comment>
<evidence type="ECO:0000256" key="4">
    <source>
        <dbReference type="ARBA" id="ARBA00022840"/>
    </source>
</evidence>
<reference evidence="6 7" key="1">
    <citation type="journal article" date="2010" name="Stand. Genomic Sci.">
        <title>Complete genome sequence of Denitrovibrio acetiphilus type strain (N2460).</title>
        <authorList>
            <person name="Kiss H."/>
            <person name="Lang E."/>
            <person name="Lapidus A."/>
            <person name="Copeland A."/>
            <person name="Nolan M."/>
            <person name="Glavina Del Rio T."/>
            <person name="Chen F."/>
            <person name="Lucas S."/>
            <person name="Tice H."/>
            <person name="Cheng J.F."/>
            <person name="Han C."/>
            <person name="Goodwin L."/>
            <person name="Pitluck S."/>
            <person name="Liolios K."/>
            <person name="Pati A."/>
            <person name="Ivanova N."/>
            <person name="Mavromatis K."/>
            <person name="Chen A."/>
            <person name="Palaniappan K."/>
            <person name="Land M."/>
            <person name="Hauser L."/>
            <person name="Chang Y.J."/>
            <person name="Jeffries C.D."/>
            <person name="Detter J.C."/>
            <person name="Brettin T."/>
            <person name="Spring S."/>
            <person name="Rohde M."/>
            <person name="Goker M."/>
            <person name="Woyke T."/>
            <person name="Bristow J."/>
            <person name="Eisen J.A."/>
            <person name="Markowitz V."/>
            <person name="Hugenholtz P."/>
            <person name="Kyrpides N.C."/>
            <person name="Klenk H.P."/>
        </authorList>
    </citation>
    <scope>NUCLEOTIDE SEQUENCE [LARGE SCALE GENOMIC DNA]</scope>
    <source>
        <strain evidence="7">DSM 12809 / NBRC 114555 / N2460</strain>
    </source>
</reference>
<dbReference type="PANTHER" id="PTHR43776">
    <property type="entry name" value="TRANSPORT ATP-BINDING PROTEIN"/>
    <property type="match status" value="1"/>
</dbReference>
<evidence type="ECO:0000313" key="6">
    <source>
        <dbReference type="EMBL" id="ADD68339.1"/>
    </source>
</evidence>
<dbReference type="PANTHER" id="PTHR43776:SF7">
    <property type="entry name" value="D,D-DIPEPTIDE TRANSPORT ATP-BINDING PROTEIN DDPF-RELATED"/>
    <property type="match status" value="1"/>
</dbReference>
<keyword evidence="7" id="KW-1185">Reference proteome</keyword>
<dbReference type="EMBL" id="CP001968">
    <property type="protein sequence ID" value="ADD68339.1"/>
    <property type="molecule type" value="Genomic_DNA"/>
</dbReference>
<protein>
    <submittedName>
        <fullName evidence="6">ABC transporter related protein</fullName>
    </submittedName>
</protein>
<dbReference type="AlphaFoldDB" id="D4H8J0"/>
<dbReference type="Pfam" id="PF00005">
    <property type="entry name" value="ABC_tran"/>
    <property type="match status" value="1"/>
</dbReference>
<gene>
    <name evidence="6" type="ordered locus">Dacet_1570</name>
</gene>
<organism evidence="6 7">
    <name type="scientific">Denitrovibrio acetiphilus (strain DSM 12809 / NBRC 114555 / N2460)</name>
    <dbReference type="NCBI Taxonomy" id="522772"/>
    <lineage>
        <taxon>Bacteria</taxon>
        <taxon>Pseudomonadati</taxon>
        <taxon>Deferribacterota</taxon>
        <taxon>Deferribacteres</taxon>
        <taxon>Deferribacterales</taxon>
        <taxon>Geovibrionaceae</taxon>
        <taxon>Denitrovibrio</taxon>
    </lineage>
</organism>
<dbReference type="eggNOG" id="COG4608">
    <property type="taxonomic scope" value="Bacteria"/>
</dbReference>
<dbReference type="GO" id="GO:0005524">
    <property type="term" value="F:ATP binding"/>
    <property type="evidence" value="ECO:0007669"/>
    <property type="project" value="UniProtKB-KW"/>
</dbReference>
<evidence type="ECO:0000256" key="2">
    <source>
        <dbReference type="ARBA" id="ARBA00022448"/>
    </source>
</evidence>
<proteinExistence type="inferred from homology"/>
<dbReference type="PaxDb" id="522772-Dacet_1570"/>
<keyword evidence="2" id="KW-0813">Transport</keyword>
<dbReference type="SMART" id="SM00382">
    <property type="entry name" value="AAA"/>
    <property type="match status" value="1"/>
</dbReference>
<evidence type="ECO:0000313" key="7">
    <source>
        <dbReference type="Proteomes" id="UP000002012"/>
    </source>
</evidence>
<dbReference type="InterPro" id="IPR027417">
    <property type="entry name" value="P-loop_NTPase"/>
</dbReference>
<dbReference type="HOGENOM" id="CLU_000604_1_23_0"/>
<dbReference type="PROSITE" id="PS00211">
    <property type="entry name" value="ABC_TRANSPORTER_1"/>
    <property type="match status" value="1"/>
</dbReference>
<dbReference type="GO" id="GO:0055085">
    <property type="term" value="P:transmembrane transport"/>
    <property type="evidence" value="ECO:0007669"/>
    <property type="project" value="UniProtKB-ARBA"/>
</dbReference>
<dbReference type="InterPro" id="IPR050319">
    <property type="entry name" value="ABC_transp_ATP-bind"/>
</dbReference>
<dbReference type="Proteomes" id="UP000002012">
    <property type="component" value="Chromosome"/>
</dbReference>
<dbReference type="CDD" id="cd03257">
    <property type="entry name" value="ABC_NikE_OppD_transporters"/>
    <property type="match status" value="1"/>
</dbReference>
<dbReference type="OrthoDB" id="9802264at2"/>
<dbReference type="InterPro" id="IPR017871">
    <property type="entry name" value="ABC_transporter-like_CS"/>
</dbReference>
<dbReference type="SUPFAM" id="SSF52540">
    <property type="entry name" value="P-loop containing nucleoside triphosphate hydrolases"/>
    <property type="match status" value="1"/>
</dbReference>
<dbReference type="InterPro" id="IPR003593">
    <property type="entry name" value="AAA+_ATPase"/>
</dbReference>
<dbReference type="KEGG" id="dap:Dacet_1570"/>
<name>D4H8J0_DENA2</name>
<dbReference type="STRING" id="522772.Dacet_1570"/>
<sequence length="266" mass="29779">MTGILIWKGAMLKCSNISMTYRKGSWFACSKEKRVLDDISFDIKEGESFGLLGENGSGKSTLTRIILGLEKPTAGEVLFDGVDVHQAVEKGDKSFRKNMQAVFQDPASTMNPRWSAFRVITEPLHNYYHFSRPELVKQTAELMSSVGLDPSEMDKNINRFSGGQQQRICIARALALKPKLLILDEAVSNLDMIVQAQIVELLAELKRVHNISLLVISHDVRVVFKLCENILVLDNAKIVDRLSMKHGVKRANSEAFHRLTACSGKF</sequence>
<dbReference type="InterPro" id="IPR003439">
    <property type="entry name" value="ABC_transporter-like_ATP-bd"/>
</dbReference>